<evidence type="ECO:0000313" key="9">
    <source>
        <dbReference type="Proteomes" id="UP000045175"/>
    </source>
</evidence>
<name>A0A0K2X804_9HELI</name>
<dbReference type="GO" id="GO:0009306">
    <property type="term" value="P:protein secretion"/>
    <property type="evidence" value="ECO:0007669"/>
    <property type="project" value="InterPro"/>
</dbReference>
<evidence type="ECO:0000256" key="1">
    <source>
        <dbReference type="ARBA" id="ARBA00010690"/>
    </source>
</evidence>
<dbReference type="GeneID" id="82132208"/>
<dbReference type="EMBL" id="CDMH01000016">
    <property type="protein sequence ID" value="CRF42176.1"/>
    <property type="molecule type" value="Genomic_DNA"/>
</dbReference>
<reference evidence="6" key="2">
    <citation type="submission" date="2014-12" db="EMBL/GenBank/DDBJ databases">
        <authorList>
            <person name="Smet A."/>
        </authorList>
    </citation>
    <scope>NUCLEOTIDE SEQUENCE [LARGE SCALE GENOMIC DNA]</scope>
</reference>
<dbReference type="InterPro" id="IPR029025">
    <property type="entry name" value="T3SS_substrate_exporter_C"/>
</dbReference>
<keyword evidence="5" id="KW-0282">Flagellum</keyword>
<evidence type="ECO:0000313" key="2">
    <source>
        <dbReference type="EMBL" id="CRF41078.1"/>
    </source>
</evidence>
<gene>
    <name evidence="2" type="ORF">HAL011_08580</name>
    <name evidence="3" type="ORF">HAL013_03370</name>
    <name evidence="5" type="ORF">HAL07_12740</name>
    <name evidence="4" type="ORF">HAL09_08200</name>
</gene>
<dbReference type="STRING" id="1578720.HAL011_08580"/>
<dbReference type="Proteomes" id="UP000045175">
    <property type="component" value="Unassembled WGS sequence"/>
</dbReference>
<dbReference type="Pfam" id="PF01312">
    <property type="entry name" value="Bac_export_2"/>
    <property type="match status" value="1"/>
</dbReference>
<dbReference type="OrthoDB" id="5244399at2"/>
<keyword evidence="5" id="KW-0969">Cilium</keyword>
<keyword evidence="5" id="KW-0966">Cell projection</keyword>
<reference evidence="7 8" key="3">
    <citation type="submission" date="2014-12" db="EMBL/GenBank/DDBJ databases">
        <authorList>
            <person name="Jaenicke S."/>
        </authorList>
    </citation>
    <scope>NUCLEOTIDE SEQUENCE [LARGE SCALE GENOMIC DNA]</scope>
</reference>
<dbReference type="EMBL" id="CDMN01000033">
    <property type="protein sequence ID" value="CRF44245.1"/>
    <property type="molecule type" value="Genomic_DNA"/>
</dbReference>
<comment type="similarity">
    <text evidence="1">Belongs to the type III secretion exporter family.</text>
</comment>
<dbReference type="Proteomes" id="UP000041394">
    <property type="component" value="Unassembled WGS sequence"/>
</dbReference>
<organism evidence="3 9">
    <name type="scientific">Helicobacter ailurogastricus</name>
    <dbReference type="NCBI Taxonomy" id="1578720"/>
    <lineage>
        <taxon>Bacteria</taxon>
        <taxon>Pseudomonadati</taxon>
        <taxon>Campylobacterota</taxon>
        <taxon>Epsilonproteobacteria</taxon>
        <taxon>Campylobacterales</taxon>
        <taxon>Helicobacteraceae</taxon>
        <taxon>Helicobacter</taxon>
    </lineage>
</organism>
<sequence length="88" mass="9405">MGMPKAVALAYNIGQDNAPKVVASGVGQIARAIMEKAKAFDVPLFCNEALVNSLLDVRLDTPIPPELYASVVEVFIWLQSAENGAQMS</sequence>
<dbReference type="Proteomes" id="UP000038622">
    <property type="component" value="Unassembled WGS sequence"/>
</dbReference>
<dbReference type="PANTHER" id="PTHR30531:SF12">
    <property type="entry name" value="FLAGELLAR BIOSYNTHETIC PROTEIN FLHB"/>
    <property type="match status" value="1"/>
</dbReference>
<protein>
    <submittedName>
        <fullName evidence="3">ABC transporter, putative</fullName>
    </submittedName>
    <submittedName>
        <fullName evidence="5">Flagellar biosynthesis protein FlhB</fullName>
    </submittedName>
</protein>
<dbReference type="AlphaFoldDB" id="A0A0K2X804"/>
<evidence type="ECO:0000313" key="5">
    <source>
        <dbReference type="EMBL" id="CRF52809.1"/>
    </source>
</evidence>
<dbReference type="Gene3D" id="3.40.1690.10">
    <property type="entry name" value="secretion proteins EscU"/>
    <property type="match status" value="1"/>
</dbReference>
<evidence type="ECO:0000313" key="7">
    <source>
        <dbReference type="Proteomes" id="UP000041394"/>
    </source>
</evidence>
<dbReference type="Proteomes" id="UP000043437">
    <property type="component" value="Unassembled WGS sequence"/>
</dbReference>
<evidence type="ECO:0000313" key="3">
    <source>
        <dbReference type="EMBL" id="CRF42176.1"/>
    </source>
</evidence>
<dbReference type="EMBL" id="CDML01000028">
    <property type="protein sequence ID" value="CRF41078.1"/>
    <property type="molecule type" value="Genomic_DNA"/>
</dbReference>
<evidence type="ECO:0000313" key="6">
    <source>
        <dbReference type="Proteomes" id="UP000038622"/>
    </source>
</evidence>
<dbReference type="InterPro" id="IPR006135">
    <property type="entry name" value="T3SS_substrate_exporter"/>
</dbReference>
<dbReference type="EMBL" id="CDMG01000009">
    <property type="protein sequence ID" value="CRF52809.1"/>
    <property type="molecule type" value="Genomic_DNA"/>
</dbReference>
<proteinExistence type="inferred from homology"/>
<dbReference type="SUPFAM" id="SSF160544">
    <property type="entry name" value="EscU C-terminal domain-like"/>
    <property type="match status" value="1"/>
</dbReference>
<keyword evidence="6" id="KW-1185">Reference proteome</keyword>
<evidence type="ECO:0000313" key="8">
    <source>
        <dbReference type="Proteomes" id="UP000043437"/>
    </source>
</evidence>
<dbReference type="GO" id="GO:0005886">
    <property type="term" value="C:plasma membrane"/>
    <property type="evidence" value="ECO:0007669"/>
    <property type="project" value="TreeGrafter"/>
</dbReference>
<dbReference type="PANTHER" id="PTHR30531">
    <property type="entry name" value="FLAGELLAR BIOSYNTHETIC PROTEIN FLHB"/>
    <property type="match status" value="1"/>
</dbReference>
<accession>A0A0K2X804</accession>
<evidence type="ECO:0000313" key="4">
    <source>
        <dbReference type="EMBL" id="CRF44245.1"/>
    </source>
</evidence>
<reference evidence="3" key="1">
    <citation type="submission" date="2014-12" db="EMBL/GenBank/DDBJ databases">
        <title>Whole genome sequences of four Staphylococcus schleiferi canine isolates.</title>
        <authorList>
            <person name="Misic A.M."/>
            <person name="Cain C."/>
            <person name="Morris D.O."/>
            <person name="Rankin S."/>
            <person name="Beiting D."/>
        </authorList>
    </citation>
    <scope>NUCLEOTIDE SEQUENCE</scope>
    <source>
        <strain evidence="2">ASB11</strain>
        <strain evidence="3">ASB13</strain>
        <strain evidence="5">ASB7</strain>
        <strain evidence="4">ASB9</strain>
    </source>
</reference>
<dbReference type="RefSeq" id="WP_053940839.1">
    <property type="nucleotide sequence ID" value="NZ_BSCV01000011.1"/>
</dbReference>